<evidence type="ECO:0000313" key="2">
    <source>
        <dbReference type="Proteomes" id="UP000020681"/>
    </source>
</evidence>
<protein>
    <submittedName>
        <fullName evidence="1">Iron-regulated short-chain dehydrogenase/reductase domain protein</fullName>
    </submittedName>
</protein>
<dbReference type="EMBL" id="JAOL01000120">
    <property type="protein sequence ID" value="EUA89541.1"/>
    <property type="molecule type" value="Genomic_DNA"/>
</dbReference>
<dbReference type="Proteomes" id="UP000020681">
    <property type="component" value="Unassembled WGS sequence"/>
</dbReference>
<organism evidence="1 2">
    <name type="scientific">Mycobacterium ulcerans str. Harvey</name>
    <dbReference type="NCBI Taxonomy" id="1299332"/>
    <lineage>
        <taxon>Bacteria</taxon>
        <taxon>Bacillati</taxon>
        <taxon>Actinomycetota</taxon>
        <taxon>Actinomycetes</taxon>
        <taxon>Mycobacteriales</taxon>
        <taxon>Mycobacteriaceae</taxon>
        <taxon>Mycobacterium</taxon>
        <taxon>Mycobacterium ulcerans group</taxon>
    </lineage>
</organism>
<proteinExistence type="predicted"/>
<name>A0ABN0QY46_MYCUL</name>
<gene>
    <name evidence="1" type="ORF">I551_4040</name>
</gene>
<sequence length="42" mass="4538">MCEDVLLESGVSDLSIYNCVPGAKLGVDLWVEEVNPPGYTQP</sequence>
<evidence type="ECO:0000313" key="1">
    <source>
        <dbReference type="EMBL" id="EUA89541.1"/>
    </source>
</evidence>
<comment type="caution">
    <text evidence="1">The sequence shown here is derived from an EMBL/GenBank/DDBJ whole genome shotgun (WGS) entry which is preliminary data.</text>
</comment>
<keyword evidence="2" id="KW-1185">Reference proteome</keyword>
<reference evidence="1 2" key="1">
    <citation type="submission" date="2014-01" db="EMBL/GenBank/DDBJ databases">
        <authorList>
            <person name="Dobos K."/>
            <person name="Lenaerts A."/>
            <person name="Ordway D."/>
            <person name="DeGroote M.A."/>
            <person name="Parker T."/>
            <person name="Sizemore C."/>
            <person name="Tallon L.J."/>
            <person name="Sadzewicz L.K."/>
            <person name="Sengamalay N."/>
            <person name="Fraser C.M."/>
            <person name="Hine E."/>
            <person name="Shefchek K.A."/>
            <person name="Das S.P."/>
            <person name="Tettelin H."/>
        </authorList>
    </citation>
    <scope>NUCLEOTIDE SEQUENCE [LARGE SCALE GENOMIC DNA]</scope>
    <source>
        <strain evidence="1 2">Harvey</strain>
    </source>
</reference>
<accession>A0ABN0QY46</accession>